<feature type="region of interest" description="Disordered" evidence="2">
    <location>
        <begin position="280"/>
        <end position="302"/>
    </location>
</feature>
<dbReference type="AlphaFoldDB" id="A0A7I9VH45"/>
<comment type="caution">
    <text evidence="4">The sequence shown here is derived from an EMBL/GenBank/DDBJ whole genome shotgun (WGS) entry which is preliminary data.</text>
</comment>
<evidence type="ECO:0000256" key="2">
    <source>
        <dbReference type="SAM" id="MobiDB-lite"/>
    </source>
</evidence>
<keyword evidence="1" id="KW-0175">Coiled coil</keyword>
<reference evidence="5" key="1">
    <citation type="journal article" date="2020" name="Appl. Environ. Microbiol.">
        <title>Diazotrophic Anaeromyxobacter Isolates from Soils.</title>
        <authorList>
            <person name="Masuda Y."/>
            <person name="Yamanaka H."/>
            <person name="Xu Z.X."/>
            <person name="Shiratori Y."/>
            <person name="Aono T."/>
            <person name="Amachi S."/>
            <person name="Senoo K."/>
            <person name="Itoh H."/>
        </authorList>
    </citation>
    <scope>NUCLEOTIDE SEQUENCE [LARGE SCALE GENOMIC DNA]</scope>
    <source>
        <strain evidence="5">R267</strain>
    </source>
</reference>
<sequence length="302" mass="32512">MTPRAKAVVTSRVPTSPVPESAMIGLALLAALVAALAAVAFFLQNRSVRQVAAARATEAEQLRRDLEKVQKEVGALRAEAKERREEATGLRADLASTKKRAFEQAEAAKKAGGAALLRTEIDKLTTRLAEAREEAAHQGERVRAAEAAAEKQRQELERVRAEVQRRAAEPAAPPPAPAAAAPVAAAPAPAGADPAKLAAEAERADKAEAKLQEARKRVAELEKDVKAIRGRLETEKRVYMVQKSELELANDRHAELRRRHDALRKDHEELLDAVRQAAREERRLAEAAPAAAAPAEPGAKSA</sequence>
<name>A0A7I9VH45_9BACT</name>
<feature type="transmembrane region" description="Helical" evidence="3">
    <location>
        <begin position="22"/>
        <end position="43"/>
    </location>
</feature>
<evidence type="ECO:0000313" key="5">
    <source>
        <dbReference type="Proteomes" id="UP000503640"/>
    </source>
</evidence>
<keyword evidence="3" id="KW-0812">Transmembrane</keyword>
<dbReference type="Gene3D" id="1.20.5.340">
    <property type="match status" value="1"/>
</dbReference>
<evidence type="ECO:0000256" key="1">
    <source>
        <dbReference type="SAM" id="Coils"/>
    </source>
</evidence>
<accession>A0A7I9VH45</accession>
<dbReference type="EMBL" id="BJTG01000001">
    <property type="protein sequence ID" value="GEJ55704.1"/>
    <property type="molecule type" value="Genomic_DNA"/>
</dbReference>
<feature type="region of interest" description="Disordered" evidence="2">
    <location>
        <begin position="135"/>
        <end position="208"/>
    </location>
</feature>
<proteinExistence type="predicted"/>
<protein>
    <submittedName>
        <fullName evidence="4">Uncharacterized protein</fullName>
    </submittedName>
</protein>
<feature type="compositionally biased region" description="Basic and acidic residues" evidence="2">
    <location>
        <begin position="199"/>
        <end position="208"/>
    </location>
</feature>
<evidence type="ECO:0000313" key="4">
    <source>
        <dbReference type="EMBL" id="GEJ55704.1"/>
    </source>
</evidence>
<feature type="coiled-coil region" evidence="1">
    <location>
        <begin position="52"/>
        <end position="86"/>
    </location>
</feature>
<gene>
    <name evidence="4" type="ORF">AMYX_04450</name>
</gene>
<feature type="compositionally biased region" description="Basic and acidic residues" evidence="2">
    <location>
        <begin position="135"/>
        <end position="168"/>
    </location>
</feature>
<dbReference type="Proteomes" id="UP000503640">
    <property type="component" value="Unassembled WGS sequence"/>
</dbReference>
<organism evidence="4 5">
    <name type="scientific">Anaeromyxobacter diazotrophicus</name>
    <dbReference type="NCBI Taxonomy" id="2590199"/>
    <lineage>
        <taxon>Bacteria</taxon>
        <taxon>Pseudomonadati</taxon>
        <taxon>Myxococcota</taxon>
        <taxon>Myxococcia</taxon>
        <taxon>Myxococcales</taxon>
        <taxon>Cystobacterineae</taxon>
        <taxon>Anaeromyxobacteraceae</taxon>
        <taxon>Anaeromyxobacter</taxon>
    </lineage>
</organism>
<feature type="compositionally biased region" description="Low complexity" evidence="2">
    <location>
        <begin position="286"/>
        <end position="302"/>
    </location>
</feature>
<evidence type="ECO:0000256" key="3">
    <source>
        <dbReference type="SAM" id="Phobius"/>
    </source>
</evidence>
<feature type="compositionally biased region" description="Low complexity" evidence="2">
    <location>
        <begin position="178"/>
        <end position="198"/>
    </location>
</feature>
<keyword evidence="5" id="KW-1185">Reference proteome</keyword>
<keyword evidence="3" id="KW-0472">Membrane</keyword>
<keyword evidence="3" id="KW-1133">Transmembrane helix</keyword>